<evidence type="ECO:0000313" key="2">
    <source>
        <dbReference type="Proteomes" id="UP000708208"/>
    </source>
</evidence>
<organism evidence="1 2">
    <name type="scientific">Allacma fusca</name>
    <dbReference type="NCBI Taxonomy" id="39272"/>
    <lineage>
        <taxon>Eukaryota</taxon>
        <taxon>Metazoa</taxon>
        <taxon>Ecdysozoa</taxon>
        <taxon>Arthropoda</taxon>
        <taxon>Hexapoda</taxon>
        <taxon>Collembola</taxon>
        <taxon>Symphypleona</taxon>
        <taxon>Sminthuridae</taxon>
        <taxon>Allacma</taxon>
    </lineage>
</organism>
<name>A0A8J2P0G2_9HEXA</name>
<dbReference type="EMBL" id="CAJVCH010148091">
    <property type="protein sequence ID" value="CAG7727400.1"/>
    <property type="molecule type" value="Genomic_DNA"/>
</dbReference>
<dbReference type="Proteomes" id="UP000708208">
    <property type="component" value="Unassembled WGS sequence"/>
</dbReference>
<reference evidence="1" key="1">
    <citation type="submission" date="2021-06" db="EMBL/GenBank/DDBJ databases">
        <authorList>
            <person name="Hodson N. C."/>
            <person name="Mongue J. A."/>
            <person name="Jaron S. K."/>
        </authorList>
    </citation>
    <scope>NUCLEOTIDE SEQUENCE</scope>
</reference>
<accession>A0A8J2P0G2</accession>
<protein>
    <submittedName>
        <fullName evidence="1">Uncharacterized protein</fullName>
    </submittedName>
</protein>
<sequence length="108" mass="12493">MYVSLKQTHSYICHGKGEAVSRASKKGGSFNTYSHSVLREAQSSHLRVCNATRITWKHLTFFFFWTKIYEGSRHTVLRHVQTSQVIQSITDCEHTVPTSKLPTNWTRH</sequence>
<comment type="caution">
    <text evidence="1">The sequence shown here is derived from an EMBL/GenBank/DDBJ whole genome shotgun (WGS) entry which is preliminary data.</text>
</comment>
<gene>
    <name evidence="1" type="ORF">AFUS01_LOCUS16245</name>
</gene>
<proteinExistence type="predicted"/>
<evidence type="ECO:0000313" key="1">
    <source>
        <dbReference type="EMBL" id="CAG7727400.1"/>
    </source>
</evidence>
<dbReference type="AlphaFoldDB" id="A0A8J2P0G2"/>
<keyword evidence="2" id="KW-1185">Reference proteome</keyword>